<dbReference type="Proteomes" id="UP000492821">
    <property type="component" value="Unassembled WGS sequence"/>
</dbReference>
<proteinExistence type="predicted"/>
<reference evidence="1" key="1">
    <citation type="journal article" date="2013" name="Genetics">
        <title>The draft genome and transcriptome of Panagrellus redivivus are shaped by the harsh demands of a free-living lifestyle.</title>
        <authorList>
            <person name="Srinivasan J."/>
            <person name="Dillman A.R."/>
            <person name="Macchietto M.G."/>
            <person name="Heikkinen L."/>
            <person name="Lakso M."/>
            <person name="Fracchia K.M."/>
            <person name="Antoshechkin I."/>
            <person name="Mortazavi A."/>
            <person name="Wong G."/>
            <person name="Sternberg P.W."/>
        </authorList>
    </citation>
    <scope>NUCLEOTIDE SEQUENCE [LARGE SCALE GENOMIC DNA]</scope>
    <source>
        <strain evidence="1">MT8872</strain>
    </source>
</reference>
<organism evidence="1 2">
    <name type="scientific">Panagrellus redivivus</name>
    <name type="common">Microworm</name>
    <dbReference type="NCBI Taxonomy" id="6233"/>
    <lineage>
        <taxon>Eukaryota</taxon>
        <taxon>Metazoa</taxon>
        <taxon>Ecdysozoa</taxon>
        <taxon>Nematoda</taxon>
        <taxon>Chromadorea</taxon>
        <taxon>Rhabditida</taxon>
        <taxon>Tylenchina</taxon>
        <taxon>Panagrolaimomorpha</taxon>
        <taxon>Panagrolaimoidea</taxon>
        <taxon>Panagrolaimidae</taxon>
        <taxon>Panagrellus</taxon>
    </lineage>
</organism>
<evidence type="ECO:0000313" key="1">
    <source>
        <dbReference type="Proteomes" id="UP000492821"/>
    </source>
</evidence>
<sequence>MTYGPRLLVYPNLVARVAKAHKQISTTHSNTSRAVVAFPMPYPLEKLAYGLRRRLRELATPAETYALQLAAPNYYGIQPIQKTLRVPHAGFLIDEESNLLKTNYHNNLPTNLNETPLYIVYYSVTFQKFTPNMKLSFLDDFRFASKHVYFCNCILDTAFVQSFLLSVDEPIERIEFSCCSFTSVNAAKMLCDAPAFKALKSFNVMEPTFPSTAWWIEALVESKCTSLEVLDVCNAPISVLKIDNDVFYNFIK</sequence>
<accession>A0A7E4VKC2</accession>
<reference evidence="2" key="2">
    <citation type="submission" date="2020-10" db="UniProtKB">
        <authorList>
            <consortium name="WormBaseParasite"/>
        </authorList>
    </citation>
    <scope>IDENTIFICATION</scope>
</reference>
<evidence type="ECO:0000313" key="2">
    <source>
        <dbReference type="WBParaSite" id="Pan_g2215.t1"/>
    </source>
</evidence>
<name>A0A7E4VKC2_PANRE</name>
<dbReference type="AlphaFoldDB" id="A0A7E4VKC2"/>
<dbReference type="WBParaSite" id="Pan_g2215.t1">
    <property type="protein sequence ID" value="Pan_g2215.t1"/>
    <property type="gene ID" value="Pan_g2215"/>
</dbReference>
<keyword evidence="1" id="KW-1185">Reference proteome</keyword>
<protein>
    <submittedName>
        <fullName evidence="2">F-box domain-containing protein</fullName>
    </submittedName>
</protein>